<feature type="coiled-coil region" evidence="1">
    <location>
        <begin position="162"/>
        <end position="267"/>
    </location>
</feature>
<sequence length="812" mass="94292">MEYQYQDSGVRAQVDQPFYQDREDGPDEAQDCCAKFGAYTVSATKSIFTWVIPVIPVYHLATTAINTLLVRPTCAVCYHIGRCFDPVIQLEYELDQLEKEYTRDEEELRKRQAGETEKGARAQKYFDDKKDVKERVEELALTVGGKRFQSLMERIGVGIEIKEKLQGEVKRIQSDMDKVQDELNIFTKINEQKSEECTRFQRLVDSLKQDVRGLRNQNTRQSQASKQDIAKKQRELDDLSRQFSYARKEHELSLLEYQKRVNQLEGLLQDRNALLGKVEREKQTDLQEKSQLSSWRKQLQNEIEIKQRELSQSRIELERISSSYQQELVSRDWQISDLRQDVDQKNELLRKAEESKKSLVEASNSNARAKQEIELRLEEVEERYKGELSTASERLKTIGSRAQQAKDTFERELKGKNLEIEKANANVKVKQAEIRSLQAELRRANEEKQQANAAKLSALQELEDAGRQKNVEASLRRHKISLESQAQELQEQNEKLEKEVLGLKEQLREAKDQVQTAVDNSEKKQRKCVELESEVARLVKSEKVQIAKNEQHQRDLACIRKERTKLKAELDEGGSELNKAVESNNEKIKTLQTEYVREKDQLQRKHQSSIEALNLQLKQEKAETMHYQQECDRKDQQLQGLQRQLEGSHSVSEETEKLRQQLEIEQARVQRLEGDAGKHREEVESAQRQFNIKNQMLSTENEALRRQLAELQEKQECQERDLLLAKTAKTEAEEELQIVSEQCIEAKAESQRLWGLMEKLVDGFDKKLGAGQLIRLLTSLLFKKTTSAQKEKDALINGARQELARRRTVAVK</sequence>
<evidence type="ECO:0000256" key="1">
    <source>
        <dbReference type="SAM" id="Coils"/>
    </source>
</evidence>
<organism evidence="2 3">
    <name type="scientific">Parendozoicomonas callyspongiae</name>
    <dbReference type="NCBI Taxonomy" id="2942213"/>
    <lineage>
        <taxon>Bacteria</taxon>
        <taxon>Pseudomonadati</taxon>
        <taxon>Pseudomonadota</taxon>
        <taxon>Gammaproteobacteria</taxon>
        <taxon>Oceanospirillales</taxon>
        <taxon>Endozoicomonadaceae</taxon>
        <taxon>Parendozoicomonas</taxon>
    </lineage>
</organism>
<accession>A0ABT0PCV1</accession>
<name>A0ABT0PCV1_9GAMM</name>
<comment type="caution">
    <text evidence="2">The sequence shown here is derived from an EMBL/GenBank/DDBJ whole genome shotgun (WGS) entry which is preliminary data.</text>
</comment>
<evidence type="ECO:0000313" key="2">
    <source>
        <dbReference type="EMBL" id="MCL6268856.1"/>
    </source>
</evidence>
<keyword evidence="3" id="KW-1185">Reference proteome</keyword>
<feature type="coiled-coil region" evidence="1">
    <location>
        <begin position="87"/>
        <end position="114"/>
    </location>
</feature>
<gene>
    <name evidence="2" type="ORF">M3P05_02685</name>
</gene>
<keyword evidence="1" id="KW-0175">Coiled coil</keyword>
<evidence type="ECO:0000313" key="3">
    <source>
        <dbReference type="Proteomes" id="UP001203338"/>
    </source>
</evidence>
<dbReference type="RefSeq" id="WP_249697694.1">
    <property type="nucleotide sequence ID" value="NZ_JAMFLX010000003.1"/>
</dbReference>
<protein>
    <submittedName>
        <fullName evidence="2">Uncharacterized protein</fullName>
    </submittedName>
</protein>
<dbReference type="PANTHER" id="PTHR23159">
    <property type="entry name" value="CENTROSOMAL PROTEIN 2"/>
    <property type="match status" value="1"/>
</dbReference>
<dbReference type="EMBL" id="JAMFLX010000003">
    <property type="protein sequence ID" value="MCL6268856.1"/>
    <property type="molecule type" value="Genomic_DNA"/>
</dbReference>
<proteinExistence type="predicted"/>
<dbReference type="Proteomes" id="UP001203338">
    <property type="component" value="Unassembled WGS sequence"/>
</dbReference>
<dbReference type="PANTHER" id="PTHR23159:SF31">
    <property type="entry name" value="CENTROSOME-ASSOCIATED PROTEIN CEP250 ISOFORM X1"/>
    <property type="match status" value="1"/>
</dbReference>
<feature type="coiled-coil region" evidence="1">
    <location>
        <begin position="296"/>
        <end position="749"/>
    </location>
</feature>
<reference evidence="2 3" key="1">
    <citation type="submission" date="2022-05" db="EMBL/GenBank/DDBJ databases">
        <authorList>
            <person name="Park J.-S."/>
        </authorList>
    </citation>
    <scope>NUCLEOTIDE SEQUENCE [LARGE SCALE GENOMIC DNA]</scope>
    <source>
        <strain evidence="2 3">2012CJ34-2</strain>
    </source>
</reference>